<sequence>MEKIKSLKNSPLSDALSRSGRRSEVFQDMSQLPGLGSMPELQRDNQQAYPGDPFQHQGPGLIPEQNVPPTLPPDSGRKTSYEELRNKNRAEYYRKQNMYAPPPTTPIPQQNNGAYNPPYQPPHPGPNAYPHQSPQDPRWMNPNQNQSRDDRESRRHDDDFHSKRTKYFDQSDDRYPKSSRRKYDDNDFS</sequence>
<reference evidence="3" key="1">
    <citation type="submission" date="2022-11" db="UniProtKB">
        <authorList>
            <consortium name="WormBaseParasite"/>
        </authorList>
    </citation>
    <scope>IDENTIFICATION</scope>
</reference>
<accession>A0A915JLP9</accession>
<evidence type="ECO:0000313" key="3">
    <source>
        <dbReference type="WBParaSite" id="nRc.2.0.1.t27129-RA"/>
    </source>
</evidence>
<dbReference type="WBParaSite" id="nRc.2.0.1.t27129-RA">
    <property type="protein sequence ID" value="nRc.2.0.1.t27129-RA"/>
    <property type="gene ID" value="nRc.2.0.1.g27129"/>
</dbReference>
<keyword evidence="2" id="KW-1185">Reference proteome</keyword>
<protein>
    <submittedName>
        <fullName evidence="3">Uncharacterized protein</fullName>
    </submittedName>
</protein>
<feature type="compositionally biased region" description="Pro residues" evidence="1">
    <location>
        <begin position="118"/>
        <end position="127"/>
    </location>
</feature>
<proteinExistence type="predicted"/>
<evidence type="ECO:0000313" key="2">
    <source>
        <dbReference type="Proteomes" id="UP000887565"/>
    </source>
</evidence>
<name>A0A915JLP9_ROMCU</name>
<feature type="region of interest" description="Disordered" evidence="1">
    <location>
        <begin position="1"/>
        <end position="189"/>
    </location>
</feature>
<feature type="compositionally biased region" description="Basic and acidic residues" evidence="1">
    <location>
        <begin position="75"/>
        <end position="94"/>
    </location>
</feature>
<dbReference type="Proteomes" id="UP000887565">
    <property type="component" value="Unplaced"/>
</dbReference>
<dbReference type="AlphaFoldDB" id="A0A915JLP9"/>
<feature type="compositionally biased region" description="Low complexity" evidence="1">
    <location>
        <begin position="107"/>
        <end position="117"/>
    </location>
</feature>
<evidence type="ECO:0000256" key="1">
    <source>
        <dbReference type="SAM" id="MobiDB-lite"/>
    </source>
</evidence>
<feature type="compositionally biased region" description="Basic and acidic residues" evidence="1">
    <location>
        <begin position="147"/>
        <end position="189"/>
    </location>
</feature>
<organism evidence="2 3">
    <name type="scientific">Romanomermis culicivorax</name>
    <name type="common">Nematode worm</name>
    <dbReference type="NCBI Taxonomy" id="13658"/>
    <lineage>
        <taxon>Eukaryota</taxon>
        <taxon>Metazoa</taxon>
        <taxon>Ecdysozoa</taxon>
        <taxon>Nematoda</taxon>
        <taxon>Enoplea</taxon>
        <taxon>Dorylaimia</taxon>
        <taxon>Mermithida</taxon>
        <taxon>Mermithoidea</taxon>
        <taxon>Mermithidae</taxon>
        <taxon>Romanomermis</taxon>
    </lineage>
</organism>